<reference evidence="1" key="1">
    <citation type="submission" date="2018-11" db="EMBL/GenBank/DDBJ databases">
        <authorList>
            <consortium name="Pathogen Informatics"/>
        </authorList>
    </citation>
    <scope>NUCLEOTIDE SEQUENCE</scope>
</reference>
<accession>A0A448WGR4</accession>
<dbReference type="AlphaFoldDB" id="A0A448WGR4"/>
<evidence type="ECO:0000313" key="2">
    <source>
        <dbReference type="Proteomes" id="UP000784294"/>
    </source>
</evidence>
<gene>
    <name evidence="1" type="ORF">PXEA_LOCUS4698</name>
</gene>
<protein>
    <submittedName>
        <fullName evidence="1">Uncharacterized protein</fullName>
    </submittedName>
</protein>
<comment type="caution">
    <text evidence="1">The sequence shown here is derived from an EMBL/GenBank/DDBJ whole genome shotgun (WGS) entry which is preliminary data.</text>
</comment>
<name>A0A448WGR4_9PLAT</name>
<sequence>MHPAAYIFNQSSRIPAWPPTSPRHLPSFSFLLSGQLISTVAVLGGGVACQLTCCPVICLASSDPFYATPPNAFSSRLGNPGVSFITITDTMQAQCKDTYSALHSF</sequence>
<organism evidence="1 2">
    <name type="scientific">Protopolystoma xenopodis</name>
    <dbReference type="NCBI Taxonomy" id="117903"/>
    <lineage>
        <taxon>Eukaryota</taxon>
        <taxon>Metazoa</taxon>
        <taxon>Spiralia</taxon>
        <taxon>Lophotrochozoa</taxon>
        <taxon>Platyhelminthes</taxon>
        <taxon>Monogenea</taxon>
        <taxon>Polyopisthocotylea</taxon>
        <taxon>Polystomatidea</taxon>
        <taxon>Polystomatidae</taxon>
        <taxon>Protopolystoma</taxon>
    </lineage>
</organism>
<proteinExistence type="predicted"/>
<evidence type="ECO:0000313" key="1">
    <source>
        <dbReference type="EMBL" id="VEL11258.1"/>
    </source>
</evidence>
<dbReference type="EMBL" id="CAAALY010011285">
    <property type="protein sequence ID" value="VEL11258.1"/>
    <property type="molecule type" value="Genomic_DNA"/>
</dbReference>
<dbReference type="Proteomes" id="UP000784294">
    <property type="component" value="Unassembled WGS sequence"/>
</dbReference>
<keyword evidence="2" id="KW-1185">Reference proteome</keyword>